<name>A0A4Q8QEE8_9FLAO</name>
<keyword evidence="1" id="KW-0732">Signal</keyword>
<dbReference type="EMBL" id="SGIU01000002">
    <property type="protein sequence ID" value="TAI48144.1"/>
    <property type="molecule type" value="Genomic_DNA"/>
</dbReference>
<protein>
    <submittedName>
        <fullName evidence="2">Uncharacterized protein</fullName>
    </submittedName>
</protein>
<evidence type="ECO:0000313" key="3">
    <source>
        <dbReference type="Proteomes" id="UP000291981"/>
    </source>
</evidence>
<feature type="signal peptide" evidence="1">
    <location>
        <begin position="1"/>
        <end position="22"/>
    </location>
</feature>
<gene>
    <name evidence="2" type="ORF">EW142_15990</name>
</gene>
<organism evidence="2 3">
    <name type="scientific">Flagellimonas allohymeniacidonis</name>
    <dbReference type="NCBI Taxonomy" id="2517819"/>
    <lineage>
        <taxon>Bacteria</taxon>
        <taxon>Pseudomonadati</taxon>
        <taxon>Bacteroidota</taxon>
        <taxon>Flavobacteriia</taxon>
        <taxon>Flavobacteriales</taxon>
        <taxon>Flavobacteriaceae</taxon>
        <taxon>Flagellimonas</taxon>
    </lineage>
</organism>
<sequence length="100" mass="11249">MVRKNVIITALAMTLMTPLAWAQGLNKPIEDFDINTVEFVEDNQDIELGFDTAQYLPENFDPYSGIVSVKAINFIDLCDEVELNIDTDGYLPAGFDPYIQ</sequence>
<feature type="chain" id="PRO_5020914981" evidence="1">
    <location>
        <begin position="23"/>
        <end position="100"/>
    </location>
</feature>
<evidence type="ECO:0000256" key="1">
    <source>
        <dbReference type="SAM" id="SignalP"/>
    </source>
</evidence>
<dbReference type="OrthoDB" id="1178051at2"/>
<comment type="caution">
    <text evidence="2">The sequence shown here is derived from an EMBL/GenBank/DDBJ whole genome shotgun (WGS) entry which is preliminary data.</text>
</comment>
<evidence type="ECO:0000313" key="2">
    <source>
        <dbReference type="EMBL" id="TAI48144.1"/>
    </source>
</evidence>
<accession>A0A4Q8QEE8</accession>
<dbReference type="Proteomes" id="UP000291981">
    <property type="component" value="Unassembled WGS sequence"/>
</dbReference>
<reference evidence="2 3" key="1">
    <citation type="submission" date="2019-02" db="EMBL/GenBank/DDBJ databases">
        <title>Draft genome sequence of Muricauda sp. 176CP4-71.</title>
        <authorList>
            <person name="Park J.-S."/>
        </authorList>
    </citation>
    <scope>NUCLEOTIDE SEQUENCE [LARGE SCALE GENOMIC DNA]</scope>
    <source>
        <strain evidence="2 3">176CP4-71</strain>
    </source>
</reference>
<keyword evidence="3" id="KW-1185">Reference proteome</keyword>
<proteinExistence type="predicted"/>
<dbReference type="RefSeq" id="WP_130615596.1">
    <property type="nucleotide sequence ID" value="NZ_SGIU01000002.1"/>
</dbReference>
<dbReference type="AlphaFoldDB" id="A0A4Q8QEE8"/>